<organism evidence="3">
    <name type="scientific">Tanacetum cinerariifolium</name>
    <name type="common">Dalmatian daisy</name>
    <name type="synonym">Chrysanthemum cinerariifolium</name>
    <dbReference type="NCBI Taxonomy" id="118510"/>
    <lineage>
        <taxon>Eukaryota</taxon>
        <taxon>Viridiplantae</taxon>
        <taxon>Streptophyta</taxon>
        <taxon>Embryophyta</taxon>
        <taxon>Tracheophyta</taxon>
        <taxon>Spermatophyta</taxon>
        <taxon>Magnoliopsida</taxon>
        <taxon>eudicotyledons</taxon>
        <taxon>Gunneridae</taxon>
        <taxon>Pentapetalae</taxon>
        <taxon>asterids</taxon>
        <taxon>campanulids</taxon>
        <taxon>Asterales</taxon>
        <taxon>Asteraceae</taxon>
        <taxon>Asteroideae</taxon>
        <taxon>Anthemideae</taxon>
        <taxon>Anthemidinae</taxon>
        <taxon>Tanacetum</taxon>
    </lineage>
</organism>
<protein>
    <submittedName>
        <fullName evidence="3">Retrovirus-related Pol polyprotein from transposon TNT 1-94</fullName>
    </submittedName>
</protein>
<dbReference type="PANTHER" id="PTHR11439:SF495">
    <property type="entry name" value="REVERSE TRANSCRIPTASE, RNA-DEPENDENT DNA POLYMERASE-RELATED"/>
    <property type="match status" value="1"/>
</dbReference>
<evidence type="ECO:0000256" key="1">
    <source>
        <dbReference type="SAM" id="MobiDB-lite"/>
    </source>
</evidence>
<proteinExistence type="predicted"/>
<reference evidence="3" key="1">
    <citation type="journal article" date="2019" name="Sci. Rep.">
        <title>Draft genome of Tanacetum cinerariifolium, the natural source of mosquito coil.</title>
        <authorList>
            <person name="Yamashiro T."/>
            <person name="Shiraishi A."/>
            <person name="Satake H."/>
            <person name="Nakayama K."/>
        </authorList>
    </citation>
    <scope>NUCLEOTIDE SEQUENCE</scope>
</reference>
<dbReference type="InterPro" id="IPR013103">
    <property type="entry name" value="RVT_2"/>
</dbReference>
<feature type="non-terminal residue" evidence="3">
    <location>
        <position position="967"/>
    </location>
</feature>
<feature type="compositionally biased region" description="Basic and acidic residues" evidence="1">
    <location>
        <begin position="1"/>
        <end position="13"/>
    </location>
</feature>
<dbReference type="PANTHER" id="PTHR11439">
    <property type="entry name" value="GAG-POL-RELATED RETROTRANSPOSON"/>
    <property type="match status" value="1"/>
</dbReference>
<name>A0A6L2NZB4_TANCI</name>
<dbReference type="CDD" id="cd09272">
    <property type="entry name" value="RNase_HI_RT_Ty1"/>
    <property type="match status" value="1"/>
</dbReference>
<dbReference type="AlphaFoldDB" id="A0A6L2NZB4"/>
<evidence type="ECO:0000259" key="2">
    <source>
        <dbReference type="Pfam" id="PF07727"/>
    </source>
</evidence>
<dbReference type="Pfam" id="PF07727">
    <property type="entry name" value="RVT_2"/>
    <property type="match status" value="1"/>
</dbReference>
<accession>A0A6L2NZB4</accession>
<dbReference type="EMBL" id="BKCJ010010419">
    <property type="protein sequence ID" value="GEU91503.1"/>
    <property type="molecule type" value="Genomic_DNA"/>
</dbReference>
<feature type="domain" description="Reverse transcriptase Ty1/copia-type" evidence="2">
    <location>
        <begin position="562"/>
        <end position="649"/>
    </location>
</feature>
<feature type="region of interest" description="Disordered" evidence="1">
    <location>
        <begin position="1"/>
        <end position="25"/>
    </location>
</feature>
<comment type="caution">
    <text evidence="3">The sequence shown here is derived from an EMBL/GenBank/DDBJ whole genome shotgun (WGS) entry which is preliminary data.</text>
</comment>
<sequence length="967" mass="108949">MAVLTKRIDDMTKGKSKKGKKEKEKSEKVLIANSFDWMINLSPQMMKGAPKIRVFMAIAEDEPSVGKANARSCQWVDITMKKVHRLLSMADGDERKHVLDYTHVDLHYMKDQRKNPTCSKVTLDQLLSKKVHENIVKALGGKGRKKEKISSKKGVFTKADESSYVLALEITFNPYSECDSQEPLPPLPKLIGAAPSGSLESLISLSDLTLNMADLTLDTPIPKKNRPSVKVSSAYVIKKETKKSPASPKPYFDKKSDSFTKQLLLTQMEELKGLKRQIKIPSGTPPSSSQPCSSKATKQKIWFGPCKHCGFKNHLFDDCYSKPKFSTYGSADHLTKEHLKHVVVKKTLSKLKAQSPLKPLPKKAPMIPKPFKECKYYRFNDHHSNHCEFYPGCEVCGSISHEPSDCPKKHHNFRKPRIANRQSEPTEKWSDAADCIMSFIKKMENLNEVRVKELRSNNGTEFKNYKLEELCDEKAKVILQTLVPQDRWSRENHIKLVNIIGKPFNGITTRSKIKDTDAALASKCLYVNFLFKIKPKKLIEALEEKGWIIAMQEELNKFERNKEGIDYEETFAHIARQEAIRIFFAYATYMDFMVYQMDVKSGLLNGKISEEVYVQQPHGFESNEFLNHVCKLDKALYVLKQAPKAWYQANPKESHLIALKRIFRYLKGTPNLSLWYPKGSSFDLKAYSDSDYAGCNLDRKSTSGCCQILGGKLVCWSAKKQSSVAMSSAEADAIAISTNPMLPSRTKHIDIRKKKRIPPSSKPKSSYKARVILPKKQVDETQHVEVTVATADATKSLVASELAEEQVNQPSAAEAEKVTVFKYKGTVHISGTLSKGFVDKQKVVGDILRIITSVYHEIVIYENKSRKSSPKMSPSFRDSSCCLRHNLSLLSTSSTPPPTTTTQKFHFFASTILRYQKMVSPKIQIFETEDVVAFALADYISELSAKSIAGHGSFSVALSAGTLINTM</sequence>
<evidence type="ECO:0000313" key="3">
    <source>
        <dbReference type="EMBL" id="GEU91503.1"/>
    </source>
</evidence>
<gene>
    <name evidence="3" type="ORF">Tci_063481</name>
</gene>
<feature type="region of interest" description="Disordered" evidence="1">
    <location>
        <begin position="745"/>
        <end position="765"/>
    </location>
</feature>